<evidence type="ECO:0000313" key="2">
    <source>
        <dbReference type="Proteomes" id="UP000095287"/>
    </source>
</evidence>
<name>A0A1I8ALC1_9BILA</name>
<feature type="compositionally biased region" description="Pro residues" evidence="1">
    <location>
        <begin position="91"/>
        <end position="100"/>
    </location>
</feature>
<dbReference type="InterPro" id="IPR011989">
    <property type="entry name" value="ARM-like"/>
</dbReference>
<dbReference type="Proteomes" id="UP000095287">
    <property type="component" value="Unplaced"/>
</dbReference>
<protein>
    <submittedName>
        <fullName evidence="3">Uncharacterized protein</fullName>
    </submittedName>
</protein>
<proteinExistence type="predicted"/>
<reference evidence="3" key="1">
    <citation type="submission" date="2016-11" db="UniProtKB">
        <authorList>
            <consortium name="WormBaseParasite"/>
        </authorList>
    </citation>
    <scope>IDENTIFICATION</scope>
</reference>
<dbReference type="WBParaSite" id="L893_g6639.t1">
    <property type="protein sequence ID" value="L893_g6639.t1"/>
    <property type="gene ID" value="L893_g6639"/>
</dbReference>
<dbReference type="AlphaFoldDB" id="A0A1I8ALC1"/>
<evidence type="ECO:0000313" key="3">
    <source>
        <dbReference type="WBParaSite" id="L893_g6639.t1"/>
    </source>
</evidence>
<organism evidence="2 3">
    <name type="scientific">Steinernema glaseri</name>
    <dbReference type="NCBI Taxonomy" id="37863"/>
    <lineage>
        <taxon>Eukaryota</taxon>
        <taxon>Metazoa</taxon>
        <taxon>Ecdysozoa</taxon>
        <taxon>Nematoda</taxon>
        <taxon>Chromadorea</taxon>
        <taxon>Rhabditida</taxon>
        <taxon>Tylenchina</taxon>
        <taxon>Panagrolaimomorpha</taxon>
        <taxon>Strongyloidoidea</taxon>
        <taxon>Steinernematidae</taxon>
        <taxon>Steinernema</taxon>
    </lineage>
</organism>
<evidence type="ECO:0000256" key="1">
    <source>
        <dbReference type="SAM" id="MobiDB-lite"/>
    </source>
</evidence>
<feature type="region of interest" description="Disordered" evidence="1">
    <location>
        <begin position="83"/>
        <end position="121"/>
    </location>
</feature>
<keyword evidence="2" id="KW-1185">Reference proteome</keyword>
<sequence>MEKVRVTLQSESVSWIEQFGNAGGARLLEDVMGRLIDTLERMRAGDPRCSEIPEEKIISALYDAVQGARSFINAWPGIKATFKTDSKLSPPLAPPPPPQLPGGGSDEEDRVERSKQFKKYR</sequence>
<dbReference type="Gene3D" id="1.25.10.10">
    <property type="entry name" value="Leucine-rich Repeat Variant"/>
    <property type="match status" value="1"/>
</dbReference>
<accession>A0A1I8ALC1</accession>